<evidence type="ECO:0000313" key="7">
    <source>
        <dbReference type="EMBL" id="PWZ41545.1"/>
    </source>
</evidence>
<dbReference type="Gene3D" id="2.40.50.770">
    <property type="entry name" value="RecQ-mediated genome instability protein Rmi1, C-terminal domain"/>
    <property type="match status" value="1"/>
</dbReference>
<organism evidence="7 8">
    <name type="scientific">Zea mays</name>
    <name type="common">Maize</name>
    <dbReference type="NCBI Taxonomy" id="4577"/>
    <lineage>
        <taxon>Eukaryota</taxon>
        <taxon>Viridiplantae</taxon>
        <taxon>Streptophyta</taxon>
        <taxon>Embryophyta</taxon>
        <taxon>Tracheophyta</taxon>
        <taxon>Spermatophyta</taxon>
        <taxon>Magnoliopsida</taxon>
        <taxon>Liliopsida</taxon>
        <taxon>Poales</taxon>
        <taxon>Poaceae</taxon>
        <taxon>PACMAD clade</taxon>
        <taxon>Panicoideae</taxon>
        <taxon>Andropogonodae</taxon>
        <taxon>Andropogoneae</taxon>
        <taxon>Tripsacinae</taxon>
        <taxon>Zea</taxon>
    </lineage>
</organism>
<feature type="compositionally biased region" description="Low complexity" evidence="4">
    <location>
        <begin position="21"/>
        <end position="36"/>
    </location>
</feature>
<gene>
    <name evidence="7" type="primary">RMI1</name>
    <name evidence="7" type="ORF">Zm00014a_004298</name>
</gene>
<dbReference type="FunFam" id="2.40.50.770:FF:000004">
    <property type="entry name" value="RecQ-mediated instability protein (DUF1767)"/>
    <property type="match status" value="1"/>
</dbReference>
<feature type="region of interest" description="Disordered" evidence="4">
    <location>
        <begin position="1"/>
        <end position="161"/>
    </location>
</feature>
<feature type="compositionally biased region" description="Acidic residues" evidence="4">
    <location>
        <begin position="72"/>
        <end position="86"/>
    </location>
</feature>
<feature type="domain" description="RecQ mediated genome instability protein 1 OB-fold" evidence="5">
    <location>
        <begin position="286"/>
        <end position="360"/>
    </location>
</feature>
<dbReference type="Pfam" id="PF08585">
    <property type="entry name" value="RMI1_N_C"/>
    <property type="match status" value="1"/>
</dbReference>
<dbReference type="EMBL" id="NCVQ01000003">
    <property type="protein sequence ID" value="PWZ41545.1"/>
    <property type="molecule type" value="Genomic_DNA"/>
</dbReference>
<evidence type="ECO:0000259" key="6">
    <source>
        <dbReference type="Pfam" id="PF16099"/>
    </source>
</evidence>
<dbReference type="AlphaFoldDB" id="A0A3L6G343"/>
<feature type="compositionally biased region" description="Low complexity" evidence="4">
    <location>
        <begin position="60"/>
        <end position="71"/>
    </location>
</feature>
<feature type="compositionally biased region" description="Pro residues" evidence="4">
    <location>
        <begin position="97"/>
        <end position="155"/>
    </location>
</feature>
<evidence type="ECO:0000259" key="5">
    <source>
        <dbReference type="Pfam" id="PF08585"/>
    </source>
</evidence>
<name>A0A3L6G343_MAIZE</name>
<accession>A0A3L6G343</accession>
<dbReference type="InterPro" id="IPR013894">
    <property type="entry name" value="RMI1_OB"/>
</dbReference>
<feature type="domain" description="RecQ-mediated genome instability protein 1 C-terminal OB-fold" evidence="6">
    <location>
        <begin position="533"/>
        <end position="677"/>
    </location>
</feature>
<protein>
    <recommendedName>
        <fullName evidence="2">RecQ-mediated genome instability protein 1</fullName>
    </recommendedName>
    <alternativeName>
        <fullName evidence="3">BLM-associated protein of 75 kDa homolog</fullName>
    </alternativeName>
</protein>
<evidence type="ECO:0000313" key="8">
    <source>
        <dbReference type="Proteomes" id="UP000251960"/>
    </source>
</evidence>
<evidence type="ECO:0000256" key="1">
    <source>
        <dbReference type="ARBA" id="ARBA00006395"/>
    </source>
</evidence>
<dbReference type="InterPro" id="IPR042470">
    <property type="entry name" value="RMI1_N_C_sf"/>
</dbReference>
<sequence length="697" mass="75124">MRRRNLIVHSDSDEDDGEGMTTATTPASVSASVASGGVSGSGSVGRPSPQNLSPLPVPFPSLSLSSAPFVISDDDEDVDEIVDPDGDSPIVDAPEVFSPPAPPALHAPAPAPPSPPPPITTPSQTPIPTPPSARTPTPTPPSARTPASIAPPHPSPLSGRLRPVDEFLRRLGLLLRPDWLESCAAGIPGFDGLGGVEAQARRCFEQFLFADMNSCGAGVLPEGVGGMHAEFLDGPFVLQNVLIEKTRCYSNIQVLAMKLLLIGDQNGNVDEVVNISVPLKERYREAPAGPKRCLKLSMTDGIRHIFGMEYRPIKDLTVLAPAGLKIIVRNVHTRRGLLMLVPEAVEILGGVVDELEAARARLVSEVNKPPRGKSKQGGLSLSSRATRAAWPCSTNITNGVAQGISMQRAVNSSYPTGSGNAFQVGGATETVVEELVSPLVANRVQEINMQGSYASLTRETTETSMHTTHEYDPTHITEKSTGTVMEERPDPPILANSVHEQMQRVQPANGAQSSNVGKINQMEQSFILSGENEKPFTYIYSMLIDWGRQQDTKAYIQGKIKGLITSVKKFQYKQRTKYELYVYIDDGSFISEAFIDSDIVNNMLGLSPGEVTAALAGELEFASPSEVKETLKGFQKFLVKFEGMMLIELNKNSPVPVVRELNEGCSSSTAWLLLGRLKTISSQKKTIQTQDIMDTTP</sequence>
<dbReference type="ExpressionAtlas" id="A0A3L6G343">
    <property type="expression patterns" value="baseline and differential"/>
</dbReference>
<dbReference type="PANTHER" id="PTHR14790:SF15">
    <property type="entry name" value="RECQ-MEDIATED GENOME INSTABILITY PROTEIN 1"/>
    <property type="match status" value="1"/>
</dbReference>
<dbReference type="GO" id="GO:0000166">
    <property type="term" value="F:nucleotide binding"/>
    <property type="evidence" value="ECO:0007669"/>
    <property type="project" value="InterPro"/>
</dbReference>
<dbReference type="InterPro" id="IPR032199">
    <property type="entry name" value="RMI1_C"/>
</dbReference>
<proteinExistence type="inferred from homology"/>
<dbReference type="PANTHER" id="PTHR14790">
    <property type="entry name" value="RECQ-MEDIATED GENOME INSTABILITY PROTEIN 1 RMI1"/>
    <property type="match status" value="1"/>
</dbReference>
<reference evidence="7 8" key="1">
    <citation type="journal article" date="2018" name="Nat. Genet.">
        <title>Extensive intraspecific gene order and gene structural variations between Mo17 and other maize genomes.</title>
        <authorList>
            <person name="Sun S."/>
            <person name="Zhou Y."/>
            <person name="Chen J."/>
            <person name="Shi J."/>
            <person name="Zhao H."/>
            <person name="Zhao H."/>
            <person name="Song W."/>
            <person name="Zhang M."/>
            <person name="Cui Y."/>
            <person name="Dong X."/>
            <person name="Liu H."/>
            <person name="Ma X."/>
            <person name="Jiao Y."/>
            <person name="Wang B."/>
            <person name="Wei X."/>
            <person name="Stein J.C."/>
            <person name="Glaubitz J.C."/>
            <person name="Lu F."/>
            <person name="Yu G."/>
            <person name="Liang C."/>
            <person name="Fengler K."/>
            <person name="Li B."/>
            <person name="Rafalski A."/>
            <person name="Schnable P.S."/>
            <person name="Ware D.H."/>
            <person name="Buckler E.S."/>
            <person name="Lai J."/>
        </authorList>
    </citation>
    <scope>NUCLEOTIDE SEQUENCE [LARGE SCALE GENOMIC DNA]</scope>
    <source>
        <strain evidence="8">cv. Missouri 17</strain>
        <tissue evidence="7">Seedling</tissue>
    </source>
</reference>
<evidence type="ECO:0000256" key="3">
    <source>
        <dbReference type="ARBA" id="ARBA00077519"/>
    </source>
</evidence>
<comment type="caution">
    <text evidence="7">The sequence shown here is derived from an EMBL/GenBank/DDBJ whole genome shotgun (WGS) entry which is preliminary data.</text>
</comment>
<comment type="similarity">
    <text evidence="1">Belongs to the RMI1 family.</text>
</comment>
<evidence type="ECO:0000256" key="2">
    <source>
        <dbReference type="ARBA" id="ARBA00018987"/>
    </source>
</evidence>
<dbReference type="Proteomes" id="UP000251960">
    <property type="component" value="Chromosome 2"/>
</dbReference>
<dbReference type="SMART" id="SM01161">
    <property type="entry name" value="DUF1767"/>
    <property type="match status" value="1"/>
</dbReference>
<evidence type="ECO:0000256" key="4">
    <source>
        <dbReference type="SAM" id="MobiDB-lite"/>
    </source>
</evidence>
<dbReference type="Pfam" id="PF16099">
    <property type="entry name" value="RMI1_C"/>
    <property type="match status" value="1"/>
</dbReference>